<evidence type="ECO:0000256" key="3">
    <source>
        <dbReference type="ARBA" id="ARBA00022827"/>
    </source>
</evidence>
<dbReference type="AlphaFoldDB" id="A0A1Y5F7Q8"/>
<comment type="caution">
    <text evidence="6">The sequence shown here is derived from an EMBL/GenBank/DDBJ whole genome shotgun (WGS) entry which is preliminary data.</text>
</comment>
<dbReference type="InterPro" id="IPR055178">
    <property type="entry name" value="RsdA/BaiN/AoA(So)-like_dom"/>
</dbReference>
<evidence type="ECO:0000259" key="5">
    <source>
        <dbReference type="Pfam" id="PF22780"/>
    </source>
</evidence>
<feature type="domain" description="RsdA/BaiN/AoA(So)-like insert" evidence="5">
    <location>
        <begin position="223"/>
        <end position="351"/>
    </location>
</feature>
<dbReference type="PRINTS" id="PR00420">
    <property type="entry name" value="RNGMNOXGNASE"/>
</dbReference>
<feature type="domain" description="RsdA/BaiN/AoA(So)-like Rossmann fold-like" evidence="4">
    <location>
        <begin position="7"/>
        <end position="400"/>
    </location>
</feature>
<dbReference type="NCBIfam" id="TIGR00275">
    <property type="entry name" value="aminoacetone oxidase family FAD-binding enzyme"/>
    <property type="match status" value="1"/>
</dbReference>
<dbReference type="Gene3D" id="2.40.30.10">
    <property type="entry name" value="Translation factors"/>
    <property type="match status" value="1"/>
</dbReference>
<dbReference type="Gene3D" id="1.10.8.260">
    <property type="entry name" value="HI0933 insert domain-like"/>
    <property type="match status" value="1"/>
</dbReference>
<dbReference type="PANTHER" id="PTHR42887">
    <property type="entry name" value="OS12G0638800 PROTEIN"/>
    <property type="match status" value="1"/>
</dbReference>
<dbReference type="Gene3D" id="3.50.50.60">
    <property type="entry name" value="FAD/NAD(P)-binding domain"/>
    <property type="match status" value="1"/>
</dbReference>
<evidence type="ECO:0008006" key="8">
    <source>
        <dbReference type="Google" id="ProtNLM"/>
    </source>
</evidence>
<proteinExistence type="predicted"/>
<organism evidence="6 7">
    <name type="scientific">Halobacteriovorax marinus</name>
    <dbReference type="NCBI Taxonomy" id="97084"/>
    <lineage>
        <taxon>Bacteria</taxon>
        <taxon>Pseudomonadati</taxon>
        <taxon>Bdellovibrionota</taxon>
        <taxon>Bacteriovoracia</taxon>
        <taxon>Bacteriovoracales</taxon>
        <taxon>Halobacteriovoraceae</taxon>
        <taxon>Halobacteriovorax</taxon>
    </lineage>
</organism>
<keyword evidence="3" id="KW-0274">FAD</keyword>
<dbReference type="Pfam" id="PF22780">
    <property type="entry name" value="HI0933_like_1st"/>
    <property type="match status" value="1"/>
</dbReference>
<dbReference type="SUPFAM" id="SSF160996">
    <property type="entry name" value="HI0933 insert domain-like"/>
    <property type="match status" value="1"/>
</dbReference>
<name>A0A1Y5F7Q8_9BACT</name>
<dbReference type="InterPro" id="IPR057661">
    <property type="entry name" value="RsdA/BaiN/AoA(So)_Rossmann"/>
</dbReference>
<reference evidence="7" key="1">
    <citation type="journal article" date="2017" name="Proc. Natl. Acad. Sci. U.S.A.">
        <title>Simulation of Deepwater Horizon oil plume reveals substrate specialization within a complex community of hydrocarbon-degraders.</title>
        <authorList>
            <person name="Hu P."/>
            <person name="Dubinsky E.A."/>
            <person name="Probst A.J."/>
            <person name="Wang J."/>
            <person name="Sieber C.M.K."/>
            <person name="Tom L.M."/>
            <person name="Gardinali P."/>
            <person name="Banfield J.F."/>
            <person name="Atlas R.M."/>
            <person name="Andersen G.L."/>
        </authorList>
    </citation>
    <scope>NUCLEOTIDE SEQUENCE [LARGE SCALE GENOMIC DNA]</scope>
</reference>
<dbReference type="EMBL" id="MAAO01000006">
    <property type="protein sequence ID" value="OUR96938.1"/>
    <property type="molecule type" value="Genomic_DNA"/>
</dbReference>
<dbReference type="InterPro" id="IPR023166">
    <property type="entry name" value="BaiN-like_dom_sf"/>
</dbReference>
<accession>A0A1Y5F7Q8</accession>
<comment type="cofactor">
    <cofactor evidence="1">
        <name>FAD</name>
        <dbReference type="ChEBI" id="CHEBI:57692"/>
    </cofactor>
</comment>
<dbReference type="SUPFAM" id="SSF51905">
    <property type="entry name" value="FAD/NAD(P)-binding domain"/>
    <property type="match status" value="1"/>
</dbReference>
<dbReference type="Pfam" id="PF03486">
    <property type="entry name" value="HI0933_like"/>
    <property type="match status" value="1"/>
</dbReference>
<evidence type="ECO:0000259" key="4">
    <source>
        <dbReference type="Pfam" id="PF03486"/>
    </source>
</evidence>
<gene>
    <name evidence="6" type="ORF">A9Q84_11420</name>
</gene>
<evidence type="ECO:0000256" key="1">
    <source>
        <dbReference type="ARBA" id="ARBA00001974"/>
    </source>
</evidence>
<evidence type="ECO:0000313" key="7">
    <source>
        <dbReference type="Proteomes" id="UP000196531"/>
    </source>
</evidence>
<dbReference type="NCBIfam" id="TIGR03862">
    <property type="entry name" value="flavo_PP4765"/>
    <property type="match status" value="1"/>
</dbReference>
<sequence length="413" mass="45610">MIDSTKSVTIIGAGPSGLFSSFLLLQAGFSVALYDQMSGVGKKFLVAGNGGLNLTHSEELDTFSEKYGNNKDFFRSLLTEFSPTDLRKWCQLLGVETFVGSSGRVFPKELKAAQMLRSWLNILKENKNFSLHLKHKLVSIEKNGNMTFSHINKDQEEREINLQVDNIILCLGGASWSKTGSDGLWTKSLANLDMTLTDFSSMNCGYNISWSDGFKEGFETDYIKNISLSQGKNKVHGEVMLTNYGIEGGAVYALSAAINKQISSRGESKIFLDLKPDLSLENIKAKLKKPRNKNSMSNHLRKVLGIKGVSYKLLKEQTSKSEFENVEVLAGKIKKLSITLSSARPIDEAISTSGGVKFSNLDQDLLLKDCESSIYLMGEMLDWEAPTGGYLLQGCFSMAFHVVNCLIRAHSIS</sequence>
<dbReference type="InterPro" id="IPR022460">
    <property type="entry name" value="Flavoprotein_PP4765"/>
</dbReference>
<evidence type="ECO:0000256" key="2">
    <source>
        <dbReference type="ARBA" id="ARBA00022630"/>
    </source>
</evidence>
<evidence type="ECO:0000313" key="6">
    <source>
        <dbReference type="EMBL" id="OUR96938.1"/>
    </source>
</evidence>
<dbReference type="InterPro" id="IPR004792">
    <property type="entry name" value="BaiN-like"/>
</dbReference>
<dbReference type="Proteomes" id="UP000196531">
    <property type="component" value="Unassembled WGS sequence"/>
</dbReference>
<protein>
    <recommendedName>
        <fullName evidence="8">Aminoacetone oxidase family FAD-binding enzyme</fullName>
    </recommendedName>
</protein>
<keyword evidence="2" id="KW-0285">Flavoprotein</keyword>
<dbReference type="PANTHER" id="PTHR42887:SF1">
    <property type="entry name" value="BLR3961 PROTEIN"/>
    <property type="match status" value="1"/>
</dbReference>
<dbReference type="InterPro" id="IPR036188">
    <property type="entry name" value="FAD/NAD-bd_sf"/>
</dbReference>